<comment type="caution">
    <text evidence="3">The sequence shown here is derived from an EMBL/GenBank/DDBJ whole genome shotgun (WGS) entry which is preliminary data.</text>
</comment>
<organism evidence="3 4">
    <name type="scientific">Heterodera schachtii</name>
    <name type="common">Sugarbeet cyst nematode worm</name>
    <name type="synonym">Tylenchus schachtii</name>
    <dbReference type="NCBI Taxonomy" id="97005"/>
    <lineage>
        <taxon>Eukaryota</taxon>
        <taxon>Metazoa</taxon>
        <taxon>Ecdysozoa</taxon>
        <taxon>Nematoda</taxon>
        <taxon>Chromadorea</taxon>
        <taxon>Rhabditida</taxon>
        <taxon>Tylenchina</taxon>
        <taxon>Tylenchomorpha</taxon>
        <taxon>Tylenchoidea</taxon>
        <taxon>Heteroderidae</taxon>
        <taxon>Heteroderinae</taxon>
        <taxon>Heterodera</taxon>
    </lineage>
</organism>
<feature type="region of interest" description="Disordered" evidence="1">
    <location>
        <begin position="25"/>
        <end position="58"/>
    </location>
</feature>
<feature type="signal peptide" evidence="2">
    <location>
        <begin position="1"/>
        <end position="16"/>
    </location>
</feature>
<dbReference type="EMBL" id="JBICCN010000039">
    <property type="protein sequence ID" value="KAL3099447.1"/>
    <property type="molecule type" value="Genomic_DNA"/>
</dbReference>
<accession>A0ABD2K9C7</accession>
<protein>
    <submittedName>
        <fullName evidence="3">Uncharacterized protein</fullName>
    </submittedName>
</protein>
<name>A0ABD2K9C7_HETSC</name>
<keyword evidence="2" id="KW-0732">Signal</keyword>
<evidence type="ECO:0000256" key="1">
    <source>
        <dbReference type="SAM" id="MobiDB-lite"/>
    </source>
</evidence>
<proteinExistence type="predicted"/>
<reference evidence="3 4" key="1">
    <citation type="submission" date="2024-10" db="EMBL/GenBank/DDBJ databases">
        <authorList>
            <person name="Kim D."/>
        </authorList>
    </citation>
    <scope>NUCLEOTIDE SEQUENCE [LARGE SCALE GENOMIC DNA]</scope>
    <source>
        <strain evidence="3">Taebaek</strain>
    </source>
</reference>
<dbReference type="Proteomes" id="UP001620645">
    <property type="component" value="Unassembled WGS sequence"/>
</dbReference>
<keyword evidence="4" id="KW-1185">Reference proteome</keyword>
<feature type="compositionally biased region" description="Acidic residues" evidence="1">
    <location>
        <begin position="37"/>
        <end position="52"/>
    </location>
</feature>
<feature type="compositionally biased region" description="Low complexity" evidence="1">
    <location>
        <begin position="26"/>
        <end position="35"/>
    </location>
</feature>
<evidence type="ECO:0000313" key="3">
    <source>
        <dbReference type="EMBL" id="KAL3099447.1"/>
    </source>
</evidence>
<dbReference type="AlphaFoldDB" id="A0ABD2K9C7"/>
<sequence length="145" mass="16631">MKFFILLLFSFPVVLAVSPVEKNIANTTSSSNNTSESDYETANESDPNESVEVDVSQSAQDEYSLNIGENPNKHFEQLCEKISDQQWDQFFLLKREKNMKIWRCQETTNDAAHNKCEQFKFANIALQKYLNYCNENDKIGKSGGQ</sequence>
<feature type="chain" id="PRO_5044767513" evidence="2">
    <location>
        <begin position="17"/>
        <end position="145"/>
    </location>
</feature>
<evidence type="ECO:0000256" key="2">
    <source>
        <dbReference type="SAM" id="SignalP"/>
    </source>
</evidence>
<gene>
    <name evidence="3" type="ORF">niasHS_002902</name>
</gene>
<evidence type="ECO:0000313" key="4">
    <source>
        <dbReference type="Proteomes" id="UP001620645"/>
    </source>
</evidence>